<feature type="region of interest" description="Disordered" evidence="5">
    <location>
        <begin position="772"/>
        <end position="848"/>
    </location>
</feature>
<dbReference type="InterPro" id="IPR001478">
    <property type="entry name" value="PDZ"/>
</dbReference>
<feature type="region of interest" description="Disordered" evidence="5">
    <location>
        <begin position="876"/>
        <end position="915"/>
    </location>
</feature>
<evidence type="ECO:0000256" key="2">
    <source>
        <dbReference type="ARBA" id="ARBA00022490"/>
    </source>
</evidence>
<comment type="subcellular location">
    <subcellularLocation>
        <location evidence="1">Cytoplasm</location>
    </subcellularLocation>
</comment>
<reference evidence="7" key="1">
    <citation type="submission" date="2025-08" db="UniProtKB">
        <authorList>
            <consortium name="Ensembl"/>
        </authorList>
    </citation>
    <scope>IDENTIFICATION</scope>
</reference>
<dbReference type="GO" id="GO:0032233">
    <property type="term" value="P:positive regulation of actin filament bundle assembly"/>
    <property type="evidence" value="ECO:0007669"/>
    <property type="project" value="TreeGrafter"/>
</dbReference>
<dbReference type="PROSITE" id="PS50106">
    <property type="entry name" value="PDZ"/>
    <property type="match status" value="1"/>
</dbReference>
<dbReference type="GO" id="GO:0030018">
    <property type="term" value="C:Z disc"/>
    <property type="evidence" value="ECO:0007669"/>
    <property type="project" value="TreeGrafter"/>
</dbReference>
<feature type="compositionally biased region" description="Basic and acidic residues" evidence="5">
    <location>
        <begin position="344"/>
        <end position="354"/>
    </location>
</feature>
<feature type="compositionally biased region" description="Low complexity" evidence="5">
    <location>
        <begin position="821"/>
        <end position="830"/>
    </location>
</feature>
<dbReference type="InterPro" id="IPR036034">
    <property type="entry name" value="PDZ_sf"/>
</dbReference>
<proteinExistence type="inferred from homology"/>
<feature type="compositionally biased region" description="Pro residues" evidence="5">
    <location>
        <begin position="691"/>
        <end position="712"/>
    </location>
</feature>
<organism evidence="7 8">
    <name type="scientific">Xiphophorus couchianus</name>
    <name type="common">Monterrey platyfish</name>
    <dbReference type="NCBI Taxonomy" id="32473"/>
    <lineage>
        <taxon>Eukaryota</taxon>
        <taxon>Metazoa</taxon>
        <taxon>Chordata</taxon>
        <taxon>Craniata</taxon>
        <taxon>Vertebrata</taxon>
        <taxon>Euteleostomi</taxon>
        <taxon>Actinopterygii</taxon>
        <taxon>Neopterygii</taxon>
        <taxon>Teleostei</taxon>
        <taxon>Neoteleostei</taxon>
        <taxon>Acanthomorphata</taxon>
        <taxon>Ovalentaria</taxon>
        <taxon>Atherinomorphae</taxon>
        <taxon>Cyprinodontiformes</taxon>
        <taxon>Poeciliidae</taxon>
        <taxon>Poeciliinae</taxon>
        <taxon>Xiphophorus</taxon>
    </lineage>
</organism>
<evidence type="ECO:0000256" key="1">
    <source>
        <dbReference type="ARBA" id="ARBA00004496"/>
    </source>
</evidence>
<dbReference type="GO" id="GO:0005634">
    <property type="term" value="C:nucleus"/>
    <property type="evidence" value="ECO:0007669"/>
    <property type="project" value="TreeGrafter"/>
</dbReference>
<feature type="compositionally biased region" description="Polar residues" evidence="5">
    <location>
        <begin position="668"/>
        <end position="681"/>
    </location>
</feature>
<dbReference type="AlphaFoldDB" id="A0A3B5LE96"/>
<evidence type="ECO:0000256" key="5">
    <source>
        <dbReference type="SAM" id="MobiDB-lite"/>
    </source>
</evidence>
<keyword evidence="3" id="KW-0597">Phosphoprotein</keyword>
<dbReference type="Proteomes" id="UP000261380">
    <property type="component" value="Unplaced"/>
</dbReference>
<evidence type="ECO:0000259" key="6">
    <source>
        <dbReference type="PROSITE" id="PS50106"/>
    </source>
</evidence>
<feature type="region of interest" description="Disordered" evidence="5">
    <location>
        <begin position="257"/>
        <end position="304"/>
    </location>
</feature>
<dbReference type="Gene3D" id="2.30.42.10">
    <property type="match status" value="1"/>
</dbReference>
<keyword evidence="2" id="KW-0963">Cytoplasm</keyword>
<feature type="compositionally biased region" description="Basic residues" evidence="5">
    <location>
        <begin position="334"/>
        <end position="343"/>
    </location>
</feature>
<accession>A0A3B5LE96</accession>
<evidence type="ECO:0000256" key="4">
    <source>
        <dbReference type="ARBA" id="ARBA00038161"/>
    </source>
</evidence>
<feature type="domain" description="PDZ" evidence="6">
    <location>
        <begin position="14"/>
        <end position="74"/>
    </location>
</feature>
<dbReference type="PANTHER" id="PTHR24217">
    <property type="entry name" value="PUTATIVE-RELATED"/>
    <property type="match status" value="1"/>
</dbReference>
<dbReference type="GO" id="GO:0015629">
    <property type="term" value="C:actin cytoskeleton"/>
    <property type="evidence" value="ECO:0007669"/>
    <property type="project" value="TreeGrafter"/>
</dbReference>
<dbReference type="SUPFAM" id="SSF50156">
    <property type="entry name" value="PDZ domain-like"/>
    <property type="match status" value="1"/>
</dbReference>
<keyword evidence="8" id="KW-1185">Reference proteome</keyword>
<dbReference type="GeneTree" id="ENSGT00950000183054"/>
<evidence type="ECO:0000256" key="3">
    <source>
        <dbReference type="ARBA" id="ARBA00022553"/>
    </source>
</evidence>
<dbReference type="GO" id="GO:0003779">
    <property type="term" value="F:actin binding"/>
    <property type="evidence" value="ECO:0007669"/>
    <property type="project" value="TreeGrafter"/>
</dbReference>
<evidence type="ECO:0000313" key="8">
    <source>
        <dbReference type="Proteomes" id="UP000261380"/>
    </source>
</evidence>
<dbReference type="InterPro" id="IPR051976">
    <property type="entry name" value="Synaptopodin_domain"/>
</dbReference>
<feature type="region of interest" description="Disordered" evidence="5">
    <location>
        <begin position="316"/>
        <end position="354"/>
    </location>
</feature>
<feature type="compositionally biased region" description="Acidic residues" evidence="5">
    <location>
        <begin position="316"/>
        <end position="328"/>
    </location>
</feature>
<name>A0A3B5LE96_9TELE</name>
<feature type="region of interest" description="Disordered" evidence="5">
    <location>
        <begin position="632"/>
        <end position="725"/>
    </location>
</feature>
<dbReference type="PANTHER" id="PTHR24217:SF9">
    <property type="entry name" value="SYNAPTOPODIN-2"/>
    <property type="match status" value="1"/>
</dbReference>
<comment type="similarity">
    <text evidence="4">Belongs to the synaptopodin family.</text>
</comment>
<reference evidence="7" key="2">
    <citation type="submission" date="2025-09" db="UniProtKB">
        <authorList>
            <consortium name="Ensembl"/>
        </authorList>
    </citation>
    <scope>IDENTIFICATION</scope>
</reference>
<feature type="region of interest" description="Disordered" evidence="5">
    <location>
        <begin position="534"/>
        <end position="595"/>
    </location>
</feature>
<dbReference type="Ensembl" id="ENSXCOT00000006260.1">
    <property type="protein sequence ID" value="ENSXCOP00000006189.1"/>
    <property type="gene ID" value="ENSXCOG00000004779.1"/>
</dbReference>
<sequence length="915" mass="100268">MGTGDYICVTLRGGAPWGFSLRQGEGDIYRPILVEDGSRAYLAGVQEDDEVVSINGEPCADLTLLQALALIETSTSILKNILYIIFINVLPFSFQRCNFLPSEDSDSEGMSLGEKVSSDENLKSTTLHIISPKSEIPREVYISDPQGKVLHRELDSDTEALPRGKLSDDLGGHELVFKHNKEVQRCCTPGEFVELQVSLSDQTLAYGGCTSLGSARGIEEDFSAIEPVHTTSSHHVQCPVREPLGQHGVVVRAPTVEDILQPPDASGTGRSTLSVGGPDVTENIGSQSEEEEGGGPSQPVPASFTVSFEIPSDEATLAEEQEDSESEGDQEKPNKHRAKHARLRRNESLSEKQVKEAKSKCKRIALLLSAAPSNPNNKGVLMFKKHRQRAKKYTLVSYGTGEDEPDYSDEEDEVNGDDNKSVLTFKLGKSLVEINNNLNNQAEMECLPETKGKGAAMFAQRRQRMDEITAEHEELRRQGLPVEASYIQSHQQMQQYSTNINGTVQHQTNEIQSSYNNRTAKPFTTENMVATPYSHGASGTNQDSFGQGEQIASRDERISTPAIRTGLLSDSRRKTTGKPMFTFKEAPKVSPNPALLNLLNRSDKKGFESGPEEDYLSLGAEACNFLQSQRLKPKIPPPVAPKPLINPNSPPWSTSWAPQPPEHGGEQPINSWAQDQSQAQHQPPWAQSVPSPQPSPKPWHPPQNQTPPPPPRRMFSYAVGQKAASPVNPMATVLNPKLSQGPAFEMPVVKGKGADMFAKRQSRMEKFVVDSETVEANKASRSTSPAASLPNEWKYTPNVRAPPPRAYNPIQSPFYPPAATKQPPASSPSIKAKKKDQEKPIPAPKPLNVIDVMKHQPYKLDSSLFIFGTGAEAAKPPQAQGNIYPYQPSPAAPKPKFTANKSSAQVWKPTLVEKE</sequence>
<protein>
    <recommendedName>
        <fullName evidence="6">PDZ domain-containing protein</fullName>
    </recommendedName>
</protein>
<evidence type="ECO:0000313" key="7">
    <source>
        <dbReference type="Ensembl" id="ENSXCOP00000006189.1"/>
    </source>
</evidence>
<feature type="compositionally biased region" description="Polar residues" evidence="5">
    <location>
        <begin position="537"/>
        <end position="547"/>
    </location>
</feature>